<organism evidence="2 3">
    <name type="scientific">Spiribacter salinus</name>
    <dbReference type="NCBI Taxonomy" id="1335746"/>
    <lineage>
        <taxon>Bacteria</taxon>
        <taxon>Pseudomonadati</taxon>
        <taxon>Pseudomonadota</taxon>
        <taxon>Gammaproteobacteria</taxon>
        <taxon>Chromatiales</taxon>
        <taxon>Ectothiorhodospiraceae</taxon>
        <taxon>Spiribacter</taxon>
    </lineage>
</organism>
<evidence type="ECO:0000256" key="1">
    <source>
        <dbReference type="SAM" id="Phobius"/>
    </source>
</evidence>
<feature type="transmembrane region" description="Helical" evidence="1">
    <location>
        <begin position="70"/>
        <end position="90"/>
    </location>
</feature>
<dbReference type="EMBL" id="VIFK01000026">
    <property type="protein sequence ID" value="TQF00054.1"/>
    <property type="molecule type" value="Genomic_DNA"/>
</dbReference>
<dbReference type="PANTHER" id="PTHR39594:SF1">
    <property type="entry name" value="PROTEIN YCHQ"/>
    <property type="match status" value="1"/>
</dbReference>
<reference evidence="2 3" key="1">
    <citation type="submission" date="2019-06" db="EMBL/GenBank/DDBJ databases">
        <title>Metagenome assembled Genome of Spiribacter salinus SL48-SHIP from the microbial mat of Salt Lake 48 (Novosibirsk region, Russia).</title>
        <authorList>
            <person name="Shipova A."/>
            <person name="Rozanov A.S."/>
            <person name="Bryanskaya A.V."/>
            <person name="Peltek S.E."/>
        </authorList>
    </citation>
    <scope>NUCLEOTIDE SEQUENCE [LARGE SCALE GENOMIC DNA]</scope>
    <source>
        <strain evidence="2">SL48-SHIP-2</strain>
    </source>
</reference>
<name>A0A540VV72_9GAMM</name>
<keyword evidence="1" id="KW-1133">Transmembrane helix</keyword>
<proteinExistence type="predicted"/>
<dbReference type="GO" id="GO:0005886">
    <property type="term" value="C:plasma membrane"/>
    <property type="evidence" value="ECO:0007669"/>
    <property type="project" value="TreeGrafter"/>
</dbReference>
<dbReference type="RefSeq" id="WP_222519439.1">
    <property type="nucleotide sequence ID" value="NZ_MBFX01000005.1"/>
</dbReference>
<feature type="transmembrane region" description="Helical" evidence="1">
    <location>
        <begin position="46"/>
        <end position="64"/>
    </location>
</feature>
<keyword evidence="1" id="KW-0472">Membrane</keyword>
<feature type="transmembrane region" description="Helical" evidence="1">
    <location>
        <begin position="12"/>
        <end position="34"/>
    </location>
</feature>
<keyword evidence="1" id="KW-0812">Transmembrane</keyword>
<dbReference type="PIRSF" id="PIRSF005610">
    <property type="entry name" value="SirB"/>
    <property type="match status" value="1"/>
</dbReference>
<dbReference type="PANTHER" id="PTHR39594">
    <property type="entry name" value="PROTEIN YCHQ"/>
    <property type="match status" value="1"/>
</dbReference>
<sequence>MYTGLKHLHTTVATLTILLFLLKGFWLVTGSAMLEKRWAKIAPHVVNGLLLITALGTAWIGWNWPLVPHGWITAKAIALVAYIALGIIAVKPGRPVAVRVLAFAGAVAVYGYIIMVALWKQPLPV</sequence>
<comment type="caution">
    <text evidence="2">The sequence shown here is derived from an EMBL/GenBank/DDBJ whole genome shotgun (WGS) entry which is preliminary data.</text>
</comment>
<protein>
    <submittedName>
        <fullName evidence="2">Regulator SirB</fullName>
    </submittedName>
</protein>
<dbReference type="AlphaFoldDB" id="A0A540VV72"/>
<dbReference type="Pfam" id="PF04247">
    <property type="entry name" value="SirB"/>
    <property type="match status" value="1"/>
</dbReference>
<evidence type="ECO:0000313" key="3">
    <source>
        <dbReference type="Proteomes" id="UP000315400"/>
    </source>
</evidence>
<dbReference type="STRING" id="1260251.SPISAL_01420"/>
<dbReference type="InterPro" id="IPR007360">
    <property type="entry name" value="SirB"/>
</dbReference>
<feature type="transmembrane region" description="Helical" evidence="1">
    <location>
        <begin position="97"/>
        <end position="119"/>
    </location>
</feature>
<evidence type="ECO:0000313" key="2">
    <source>
        <dbReference type="EMBL" id="TQF00054.1"/>
    </source>
</evidence>
<accession>A0A540VV72</accession>
<gene>
    <name evidence="2" type="ORF">FKY71_05425</name>
</gene>
<dbReference type="Proteomes" id="UP000315400">
    <property type="component" value="Unassembled WGS sequence"/>
</dbReference>